<dbReference type="PANTHER" id="PTHR11751">
    <property type="entry name" value="ALANINE AMINOTRANSFERASE"/>
    <property type="match status" value="1"/>
</dbReference>
<dbReference type="CDD" id="cd00609">
    <property type="entry name" value="AAT_like"/>
    <property type="match status" value="1"/>
</dbReference>
<organism evidence="11 12">
    <name type="scientific">Danaus chrysippus</name>
    <name type="common">African queen</name>
    <dbReference type="NCBI Taxonomy" id="151541"/>
    <lineage>
        <taxon>Eukaryota</taxon>
        <taxon>Metazoa</taxon>
        <taxon>Ecdysozoa</taxon>
        <taxon>Arthropoda</taxon>
        <taxon>Hexapoda</taxon>
        <taxon>Insecta</taxon>
        <taxon>Pterygota</taxon>
        <taxon>Neoptera</taxon>
        <taxon>Endopterygota</taxon>
        <taxon>Lepidoptera</taxon>
        <taxon>Glossata</taxon>
        <taxon>Ditrysia</taxon>
        <taxon>Papilionoidea</taxon>
        <taxon>Nymphalidae</taxon>
        <taxon>Danainae</taxon>
        <taxon>Danaini</taxon>
        <taxon>Danaina</taxon>
        <taxon>Danaus</taxon>
        <taxon>Anosia</taxon>
    </lineage>
</organism>
<evidence type="ECO:0000256" key="4">
    <source>
        <dbReference type="ARBA" id="ARBA00022679"/>
    </source>
</evidence>
<evidence type="ECO:0000259" key="10">
    <source>
        <dbReference type="Pfam" id="PF00155"/>
    </source>
</evidence>
<dbReference type="EMBL" id="CAKASE010000046">
    <property type="protein sequence ID" value="CAG9561545.1"/>
    <property type="molecule type" value="Genomic_DNA"/>
</dbReference>
<dbReference type="Proteomes" id="UP000789524">
    <property type="component" value="Unassembled WGS sequence"/>
</dbReference>
<accession>A0A8J2QF04</accession>
<dbReference type="Gene3D" id="3.90.1150.10">
    <property type="entry name" value="Aspartate Aminotransferase, domain 1"/>
    <property type="match status" value="1"/>
</dbReference>
<keyword evidence="5" id="KW-0663">Pyridoxal phosphate</keyword>
<evidence type="ECO:0000256" key="6">
    <source>
        <dbReference type="ARBA" id="ARBA00025708"/>
    </source>
</evidence>
<evidence type="ECO:0000256" key="5">
    <source>
        <dbReference type="ARBA" id="ARBA00022898"/>
    </source>
</evidence>
<comment type="pathway">
    <text evidence="6">Amino-acid degradation; L-alanine degradation via transaminase pathway; pyruvate from L-alanine: step 1/1.</text>
</comment>
<dbReference type="FunFam" id="3.40.640.10:FF:000236">
    <property type="entry name" value="Alanine aminotransferase 2"/>
    <property type="match status" value="1"/>
</dbReference>
<name>A0A8J2QF04_9NEOP</name>
<dbReference type="InterPro" id="IPR015424">
    <property type="entry name" value="PyrdxlP-dep_Trfase"/>
</dbReference>
<dbReference type="OrthoDB" id="1732682at2759"/>
<sequence length="485" mass="54791">MKIEECLNEHNMNQRLLRIRYAVRGPILERALAIQADLEKGVRKPFKRVIRANIGDCHALGQRPITFIRQVLALATCPSLHMLQDIPEDVKERVREILGECVSGSVGSYSPAPGLLLIRKHVAQYLTARDGVSANFNNIYLGSGASDLIKSVLTLFVEKVDGKPPGVMIPIPQYPLFSGTLSELGLQQVDYYLDEDEGWALKYEELERSWRAASEHCSVRALVVINPGNPTGQVLSRDNIEDIIRFAYKHNLFILADEVYQENIISKPFHSFKKVMHEMGDPYKQLQLSSFLTCSKGWSAECGLRAGVCELVSLQPRVLTALEAARSTQQCASVLGQCVVDCVVRPPAPSSPSFPLFSSERDRLRRTLTERALAAHAAFNSIPGYFCNPIEVTSFVLFKLKVQCLHFHELKYRQKQNRRPGLVPDEFYCLRLLEETGVCVVPGSGFGQRPGSYHFRTTILHDREEFSYMLACIRRFHLNFIEEYS</sequence>
<dbReference type="Pfam" id="PF00155">
    <property type="entry name" value="Aminotran_1_2"/>
    <property type="match status" value="1"/>
</dbReference>
<dbReference type="InterPro" id="IPR004839">
    <property type="entry name" value="Aminotransferase_I/II_large"/>
</dbReference>
<comment type="cofactor">
    <cofactor evidence="1">
        <name>pyridoxal 5'-phosphate</name>
        <dbReference type="ChEBI" id="CHEBI:597326"/>
    </cofactor>
</comment>
<keyword evidence="4" id="KW-0808">Transferase</keyword>
<dbReference type="Gene3D" id="1.10.287.1970">
    <property type="match status" value="1"/>
</dbReference>
<dbReference type="EC" id="2.6.1.2" evidence="8"/>
<dbReference type="SUPFAM" id="SSF53383">
    <property type="entry name" value="PLP-dependent transferases"/>
    <property type="match status" value="1"/>
</dbReference>
<evidence type="ECO:0000256" key="3">
    <source>
        <dbReference type="ARBA" id="ARBA00022576"/>
    </source>
</evidence>
<dbReference type="AlphaFoldDB" id="A0A8J2QF04"/>
<comment type="catalytic activity">
    <reaction evidence="9">
        <text>L-alanine + 2-oxoglutarate = pyruvate + L-glutamate</text>
        <dbReference type="Rhea" id="RHEA:19453"/>
        <dbReference type="ChEBI" id="CHEBI:15361"/>
        <dbReference type="ChEBI" id="CHEBI:16810"/>
        <dbReference type="ChEBI" id="CHEBI:29985"/>
        <dbReference type="ChEBI" id="CHEBI:57972"/>
        <dbReference type="EC" id="2.6.1.2"/>
    </reaction>
</comment>
<dbReference type="PANTHER" id="PTHR11751:SF29">
    <property type="entry name" value="ALANINE TRANSAMINASE"/>
    <property type="match status" value="1"/>
</dbReference>
<dbReference type="UniPathway" id="UPA00528">
    <property type="reaction ID" value="UER00586"/>
</dbReference>
<keyword evidence="12" id="KW-1185">Reference proteome</keyword>
<feature type="domain" description="Aminotransferase class I/classII large" evidence="10">
    <location>
        <begin position="85"/>
        <end position="470"/>
    </location>
</feature>
<dbReference type="GO" id="GO:0030170">
    <property type="term" value="F:pyridoxal phosphate binding"/>
    <property type="evidence" value="ECO:0007669"/>
    <property type="project" value="InterPro"/>
</dbReference>
<comment type="subunit">
    <text evidence="2">Homodimer.</text>
</comment>
<evidence type="ECO:0000256" key="2">
    <source>
        <dbReference type="ARBA" id="ARBA00011738"/>
    </source>
</evidence>
<keyword evidence="3" id="KW-0032">Aminotransferase</keyword>
<evidence type="ECO:0000256" key="9">
    <source>
        <dbReference type="ARBA" id="ARBA00047412"/>
    </source>
</evidence>
<dbReference type="InterPro" id="IPR015421">
    <property type="entry name" value="PyrdxlP-dep_Trfase_major"/>
</dbReference>
<reference evidence="11" key="1">
    <citation type="submission" date="2021-09" db="EMBL/GenBank/DDBJ databases">
        <authorList>
            <person name="Martin H S."/>
        </authorList>
    </citation>
    <scope>NUCLEOTIDE SEQUENCE</scope>
</reference>
<evidence type="ECO:0000313" key="11">
    <source>
        <dbReference type="EMBL" id="CAG9561545.1"/>
    </source>
</evidence>
<evidence type="ECO:0000256" key="8">
    <source>
        <dbReference type="ARBA" id="ARBA00026106"/>
    </source>
</evidence>
<evidence type="ECO:0000256" key="1">
    <source>
        <dbReference type="ARBA" id="ARBA00001933"/>
    </source>
</evidence>
<evidence type="ECO:0000256" key="7">
    <source>
        <dbReference type="ARBA" id="ARBA00025785"/>
    </source>
</evidence>
<gene>
    <name evidence="11" type="ORF">DCHRY22_LOCUS3037</name>
</gene>
<comment type="similarity">
    <text evidence="7">Belongs to the class-I pyridoxal-phosphate-dependent aminotransferase family. Alanine aminotransferase subfamily.</text>
</comment>
<protein>
    <recommendedName>
        <fullName evidence="8">alanine transaminase</fullName>
        <ecNumber evidence="8">2.6.1.2</ecNumber>
    </recommendedName>
</protein>
<dbReference type="GO" id="GO:0004021">
    <property type="term" value="F:L-alanine:2-oxoglutarate aminotransferase activity"/>
    <property type="evidence" value="ECO:0007669"/>
    <property type="project" value="UniProtKB-EC"/>
</dbReference>
<evidence type="ECO:0000313" key="12">
    <source>
        <dbReference type="Proteomes" id="UP000789524"/>
    </source>
</evidence>
<dbReference type="InterPro" id="IPR015422">
    <property type="entry name" value="PyrdxlP-dep_Trfase_small"/>
</dbReference>
<dbReference type="InterPro" id="IPR045088">
    <property type="entry name" value="ALAT1/2-like"/>
</dbReference>
<proteinExistence type="inferred from homology"/>
<dbReference type="Gene3D" id="3.40.640.10">
    <property type="entry name" value="Type I PLP-dependent aspartate aminotransferase-like (Major domain)"/>
    <property type="match status" value="1"/>
</dbReference>
<dbReference type="GO" id="GO:0042853">
    <property type="term" value="P:L-alanine catabolic process"/>
    <property type="evidence" value="ECO:0007669"/>
    <property type="project" value="UniProtKB-UniPathway"/>
</dbReference>
<comment type="caution">
    <text evidence="11">The sequence shown here is derived from an EMBL/GenBank/DDBJ whole genome shotgun (WGS) entry which is preliminary data.</text>
</comment>